<dbReference type="Proteomes" id="UP000321816">
    <property type="component" value="Chromosome"/>
</dbReference>
<reference evidence="2 3" key="1">
    <citation type="submission" date="2024-01" db="EMBL/GenBank/DDBJ databases">
        <title>Complete Genome Sequence of Alkalicoccus halolimnae BZ-SZ-XJ29T, a Moderately Halophilic Bacterium Isolated from a Salt Lake.</title>
        <authorList>
            <person name="Zhao B."/>
        </authorList>
    </citation>
    <scope>NUCLEOTIDE SEQUENCE [LARGE SCALE GENOMIC DNA]</scope>
    <source>
        <strain evidence="2 3">BZ-SZ-XJ29</strain>
    </source>
</reference>
<gene>
    <name evidence="2" type="ORF">FTX54_005395</name>
</gene>
<dbReference type="Pfam" id="PF01381">
    <property type="entry name" value="HTH_3"/>
    <property type="match status" value="1"/>
</dbReference>
<accession>A0A5C7F6A9</accession>
<dbReference type="KEGG" id="ahal:FTX54_005395"/>
<dbReference type="OrthoDB" id="252257at2"/>
<protein>
    <submittedName>
        <fullName evidence="2">Helix-turn-helix transcriptional regulator</fullName>
    </submittedName>
</protein>
<keyword evidence="3" id="KW-1185">Reference proteome</keyword>
<dbReference type="SUPFAM" id="SSF48452">
    <property type="entry name" value="TPR-like"/>
    <property type="match status" value="1"/>
</dbReference>
<dbReference type="Gene3D" id="1.10.260.40">
    <property type="entry name" value="lambda repressor-like DNA-binding domains"/>
    <property type="match status" value="1"/>
</dbReference>
<evidence type="ECO:0000259" key="1">
    <source>
        <dbReference type="PROSITE" id="PS50943"/>
    </source>
</evidence>
<evidence type="ECO:0000313" key="2">
    <source>
        <dbReference type="EMBL" id="WWD80999.1"/>
    </source>
</evidence>
<dbReference type="SUPFAM" id="SSF47413">
    <property type="entry name" value="lambda repressor-like DNA-binding domains"/>
    <property type="match status" value="1"/>
</dbReference>
<dbReference type="SMART" id="SM00530">
    <property type="entry name" value="HTH_XRE"/>
    <property type="match status" value="1"/>
</dbReference>
<dbReference type="PROSITE" id="PS50943">
    <property type="entry name" value="HTH_CROC1"/>
    <property type="match status" value="1"/>
</dbReference>
<sequence length="427" mass="51059">MLGKLLKYNRIKQGKKQEDICRDICSVSYYSKIENNRINPADEVFEQLLNRLNLTSSDLEKLDYEEMKRKLINWHSLIIRKQTSEAERVRNELAEEIEYFHDSHIQLMYLLFAARFAVFKEDIHYLEELRQAISEFSLEEVPEDIKFYYEKIHTIIYIFFERYDQSRNHACLASDYSKEVVLPEEELIDHFALLGRVGLETGDYSISIDFTQRAINVYDRDYNLHLSGACRVLLARAYRKVLKFEKAIEELDKVAAISEQTQNTRLEAEVLQMRGEIYAQSNKQMDAIHCFQQSYRMRSGRERLVTIHSILQEFEKLDSGQDILSWVAHGMETISKLKNKRMLIPFDEKYELKFLYYLVSYDRVHEKDFEATVKEKILPFFEDLQDWVSIAFYSEKLGSYYEKRKEFDESLIWYKKSIQSLWARARY</sequence>
<dbReference type="EMBL" id="CP144914">
    <property type="protein sequence ID" value="WWD80999.1"/>
    <property type="molecule type" value="Genomic_DNA"/>
</dbReference>
<dbReference type="AlphaFoldDB" id="A0A5C7F6A9"/>
<dbReference type="InterPro" id="IPR001387">
    <property type="entry name" value="Cro/C1-type_HTH"/>
</dbReference>
<evidence type="ECO:0000313" key="3">
    <source>
        <dbReference type="Proteomes" id="UP000321816"/>
    </source>
</evidence>
<dbReference type="RefSeq" id="WP_147804048.1">
    <property type="nucleotide sequence ID" value="NZ_CP144914.1"/>
</dbReference>
<proteinExistence type="predicted"/>
<feature type="domain" description="HTH cro/C1-type" evidence="1">
    <location>
        <begin position="6"/>
        <end position="59"/>
    </location>
</feature>
<dbReference type="GO" id="GO:0003677">
    <property type="term" value="F:DNA binding"/>
    <property type="evidence" value="ECO:0007669"/>
    <property type="project" value="InterPro"/>
</dbReference>
<name>A0A5C7F6A9_9BACI</name>
<organism evidence="2 3">
    <name type="scientific">Alkalicoccus halolimnae</name>
    <dbReference type="NCBI Taxonomy" id="1667239"/>
    <lineage>
        <taxon>Bacteria</taxon>
        <taxon>Bacillati</taxon>
        <taxon>Bacillota</taxon>
        <taxon>Bacilli</taxon>
        <taxon>Bacillales</taxon>
        <taxon>Bacillaceae</taxon>
        <taxon>Alkalicoccus</taxon>
    </lineage>
</organism>
<dbReference type="InterPro" id="IPR011990">
    <property type="entry name" value="TPR-like_helical_dom_sf"/>
</dbReference>
<dbReference type="Gene3D" id="1.25.40.10">
    <property type="entry name" value="Tetratricopeptide repeat domain"/>
    <property type="match status" value="1"/>
</dbReference>
<dbReference type="CDD" id="cd00093">
    <property type="entry name" value="HTH_XRE"/>
    <property type="match status" value="1"/>
</dbReference>
<dbReference type="InterPro" id="IPR010982">
    <property type="entry name" value="Lambda_DNA-bd_dom_sf"/>
</dbReference>